<proteinExistence type="predicted"/>
<dbReference type="EMBL" id="CP051180">
    <property type="protein sequence ID" value="QIZ76079.1"/>
    <property type="molecule type" value="Genomic_DNA"/>
</dbReference>
<feature type="transmembrane region" description="Helical" evidence="1">
    <location>
        <begin position="335"/>
        <end position="355"/>
    </location>
</feature>
<feature type="transmembrane region" description="Helical" evidence="1">
    <location>
        <begin position="454"/>
        <end position="470"/>
    </location>
</feature>
<organism evidence="2 3">
    <name type="scientific">Ferrimonas lipolytica</name>
    <dbReference type="NCBI Taxonomy" id="2724191"/>
    <lineage>
        <taxon>Bacteria</taxon>
        <taxon>Pseudomonadati</taxon>
        <taxon>Pseudomonadota</taxon>
        <taxon>Gammaproteobacteria</taxon>
        <taxon>Alteromonadales</taxon>
        <taxon>Ferrimonadaceae</taxon>
        <taxon>Ferrimonas</taxon>
    </lineage>
</organism>
<protein>
    <recommendedName>
        <fullName evidence="4">Haloacid dehalogenase-like hydrolase</fullName>
    </recommendedName>
</protein>
<feature type="transmembrane region" description="Helical" evidence="1">
    <location>
        <begin position="283"/>
        <end position="300"/>
    </location>
</feature>
<keyword evidence="3" id="KW-1185">Reference proteome</keyword>
<keyword evidence="1" id="KW-1133">Transmembrane helix</keyword>
<feature type="transmembrane region" description="Helical" evidence="1">
    <location>
        <begin position="423"/>
        <end position="442"/>
    </location>
</feature>
<gene>
    <name evidence="2" type="ORF">HER31_03750</name>
</gene>
<evidence type="ECO:0000313" key="3">
    <source>
        <dbReference type="Proteomes" id="UP000501602"/>
    </source>
</evidence>
<keyword evidence="1" id="KW-0472">Membrane</keyword>
<evidence type="ECO:0000313" key="2">
    <source>
        <dbReference type="EMBL" id="QIZ76079.1"/>
    </source>
</evidence>
<evidence type="ECO:0000256" key="1">
    <source>
        <dbReference type="SAM" id="Phobius"/>
    </source>
</evidence>
<feature type="transmembrane region" description="Helical" evidence="1">
    <location>
        <begin position="476"/>
        <end position="493"/>
    </location>
</feature>
<sequence>MMSLEQQSVPTANNPDEAQLQRQQLLTLYQVSPDKVVEAVASTDKARTLLVDFDETLWLRNSTETFLANIKPAFLLAIVVQFLNLLKPWRWRSGSDSEHYREVMRLKVILFLMPWAKGQWLQAAASLGPKYVNQDLLGALRQSGNTNIHVVSFGFSFIIEPLLAAIDPNFKLTMSSTFDNAVDLRQRGKAQTVVDQLGREAVEESVCITDSLLDQDLLQMAKVGLLCQWPAAKSELAGLSPMLPFVFTKKVNRPTEKYFTRVVLGHDYLALFLALVLVSSQPLLCAISLLLFVMAFFAIYETGYYENDRLGQLLEAKPRVSKQFIKLGHHFNPRFAWLCGALIALTAAWLASYGASWLPQYFELDGGAAVAAIWLVFMVFMVGVRAVFYAFNRTPVKGRIVPMLLLQVARNCGYFIIFPVAEAGALFCLAWALGKWFPYMIYRFGGSNIGYPNHLVTGLLMLSMVVMVGASHVDGFALFFNWPAAVVVLYVLIRAGKDLWSFRSQLKPMQPIAGREL</sequence>
<dbReference type="Proteomes" id="UP000501602">
    <property type="component" value="Chromosome"/>
</dbReference>
<reference evidence="2 3" key="1">
    <citation type="submission" date="2020-04" db="EMBL/GenBank/DDBJ databases">
        <title>Ferrimonas sp. S7 isolated from sea water.</title>
        <authorList>
            <person name="Bae S.S."/>
            <person name="Baek K."/>
        </authorList>
    </citation>
    <scope>NUCLEOTIDE SEQUENCE [LARGE SCALE GENOMIC DNA]</scope>
    <source>
        <strain evidence="2 3">S7</strain>
    </source>
</reference>
<name>A0A6H1UBQ6_9GAMM</name>
<evidence type="ECO:0008006" key="4">
    <source>
        <dbReference type="Google" id="ProtNLM"/>
    </source>
</evidence>
<accession>A0A6H1UBQ6</accession>
<keyword evidence="1" id="KW-0812">Transmembrane</keyword>
<dbReference type="AlphaFoldDB" id="A0A6H1UBQ6"/>
<dbReference type="RefSeq" id="WP_168659339.1">
    <property type="nucleotide sequence ID" value="NZ_CP051180.1"/>
</dbReference>
<feature type="transmembrane region" description="Helical" evidence="1">
    <location>
        <begin position="367"/>
        <end position="388"/>
    </location>
</feature>
<dbReference type="KEGG" id="fes:HER31_03750"/>